<feature type="transmembrane region" description="Helical" evidence="4">
    <location>
        <begin position="20"/>
        <end position="40"/>
    </location>
</feature>
<dbReference type="SUPFAM" id="SSF52540">
    <property type="entry name" value="P-loop containing nucleoside triphosphate hydrolases"/>
    <property type="match status" value="1"/>
</dbReference>
<gene>
    <name evidence="6" type="ORF">ACFPN9_21570</name>
</gene>
<sequence>MENETLQLLSNGNVLLRTTALLLSCGAAAGAASFLIPAAMDRLLPPPTQDRLGDFLLFDRMVDGAVIAMKDKRYAAVINIRGAELTLCRDEDHDDLWGARKHLCDELQKKPQIDQINVFQVKERSPIRQEARHTNKLLREISDKWNDNFQASYRLRHYMLVFIKASSDEEAVELMDDATRFIIDALSDYQPSLMREAQDGAPGAQNHEGPLAALAAIISPVTKPKPHSAGWRDSVSHLLTADQVSFREEKKGIITFKGASETKHAIIVNIRDCGEKTSESVMRDILALDAEIVVYHSIHPRNTARELLTLGREAKSSPFMNLSITAGEEYLEVTKMLEGQSGNKAALLNYSMHVVVYGATPKECSAIESQVNAILARTGGTPVRERNTAQAVWFSMFQFDKFWPRMYRLLSPNVASNLYFQRQNDGMKKSDWLNEPLTYFKTNLGGAYAFQLHATEERQAPGHAVMIGPTGKGKTTFVSFLAAQAMRIPNLRTFFFDRHYGLKVFTECVGGKYVTFDGNTAATMNPLHLDDSPENRAFLFRFLKTLSGLNTAKAEEEIARAVKVVYDMNMPRDKRRLRDIQQSSFSAEGGVRANLRRWTEDGQYGAYFNAAEDTLDLRNNRMIALDMTTILREDASIATPVLDYLTHRLRMLSKETGDPALIFIDETEPMLANREFAMNFVKVGLQEGRKARQAYILAFQRPEAIKQAGMSELIRGQCQTGIFLRNPMASPDDYSEWDLNPAEFAFIADREFSGNPYAVLLKKYATGESVVLDFNMSSLGRYFNAFQSGNTDIRLLQAMKDKHGDNFLYHYLDAPR</sequence>
<keyword evidence="3" id="KW-0067">ATP-binding</keyword>
<dbReference type="InterPro" id="IPR027417">
    <property type="entry name" value="P-loop_NTPase"/>
</dbReference>
<dbReference type="InterPro" id="IPR018145">
    <property type="entry name" value="CagE_TrbE_VirB_cntrl_dom"/>
</dbReference>
<evidence type="ECO:0000313" key="7">
    <source>
        <dbReference type="Proteomes" id="UP001596060"/>
    </source>
</evidence>
<name>A0ABW0P6M2_9HYPH</name>
<reference evidence="7" key="1">
    <citation type="journal article" date="2019" name="Int. J. Syst. Evol. Microbiol.">
        <title>The Global Catalogue of Microorganisms (GCM) 10K type strain sequencing project: providing services to taxonomists for standard genome sequencing and annotation.</title>
        <authorList>
            <consortium name="The Broad Institute Genomics Platform"/>
            <consortium name="The Broad Institute Genome Sequencing Center for Infectious Disease"/>
            <person name="Wu L."/>
            <person name="Ma J."/>
        </authorList>
    </citation>
    <scope>NUCLEOTIDE SEQUENCE [LARGE SCALE GENOMIC DNA]</scope>
    <source>
        <strain evidence="7">CCUG 43117</strain>
    </source>
</reference>
<proteinExistence type="inferred from homology"/>
<evidence type="ECO:0000259" key="5">
    <source>
        <dbReference type="Pfam" id="PF03135"/>
    </source>
</evidence>
<evidence type="ECO:0000256" key="4">
    <source>
        <dbReference type="SAM" id="Phobius"/>
    </source>
</evidence>
<evidence type="ECO:0000313" key="6">
    <source>
        <dbReference type="EMBL" id="MFC5507838.1"/>
    </source>
</evidence>
<comment type="caution">
    <text evidence="6">The sequence shown here is derived from an EMBL/GenBank/DDBJ whole genome shotgun (WGS) entry which is preliminary data.</text>
</comment>
<organism evidence="6 7">
    <name type="scientific">Bosea massiliensis</name>
    <dbReference type="NCBI Taxonomy" id="151419"/>
    <lineage>
        <taxon>Bacteria</taxon>
        <taxon>Pseudomonadati</taxon>
        <taxon>Pseudomonadota</taxon>
        <taxon>Alphaproteobacteria</taxon>
        <taxon>Hyphomicrobiales</taxon>
        <taxon>Boseaceae</taxon>
        <taxon>Bosea</taxon>
    </lineage>
</organism>
<keyword evidence="4" id="KW-1133">Transmembrane helix</keyword>
<evidence type="ECO:0000256" key="3">
    <source>
        <dbReference type="ARBA" id="ARBA00022840"/>
    </source>
</evidence>
<evidence type="ECO:0000256" key="1">
    <source>
        <dbReference type="ARBA" id="ARBA00006512"/>
    </source>
</evidence>
<feature type="domain" description="CagE TrbE VirB component of type IV transporter system central" evidence="5">
    <location>
        <begin position="222"/>
        <end position="397"/>
    </location>
</feature>
<protein>
    <submittedName>
        <fullName evidence="6">VirB4 family type IV secretion system protein</fullName>
    </submittedName>
</protein>
<dbReference type="PANTHER" id="PTHR30121">
    <property type="entry name" value="UNCHARACTERIZED PROTEIN YJGR-RELATED"/>
    <property type="match status" value="1"/>
</dbReference>
<dbReference type="PANTHER" id="PTHR30121:SF12">
    <property type="entry name" value="TYPE IV SECRETION SYSTEM PROTEIN CAGE"/>
    <property type="match status" value="1"/>
</dbReference>
<dbReference type="Gene3D" id="3.40.50.300">
    <property type="entry name" value="P-loop containing nucleotide triphosphate hydrolases"/>
    <property type="match status" value="2"/>
</dbReference>
<comment type="similarity">
    <text evidence="1">Belongs to the TrbE/VirB4 family.</text>
</comment>
<accession>A0ABW0P6M2</accession>
<dbReference type="Proteomes" id="UP001596060">
    <property type="component" value="Unassembled WGS sequence"/>
</dbReference>
<keyword evidence="4" id="KW-0472">Membrane</keyword>
<dbReference type="Pfam" id="PF03135">
    <property type="entry name" value="CagE_TrbE_VirB"/>
    <property type="match status" value="1"/>
</dbReference>
<keyword evidence="7" id="KW-1185">Reference proteome</keyword>
<evidence type="ECO:0000256" key="2">
    <source>
        <dbReference type="ARBA" id="ARBA00022741"/>
    </source>
</evidence>
<keyword evidence="4" id="KW-0812">Transmembrane</keyword>
<dbReference type="InterPro" id="IPR051162">
    <property type="entry name" value="T4SS_component"/>
</dbReference>
<dbReference type="EMBL" id="JBHSLU010000073">
    <property type="protein sequence ID" value="MFC5507838.1"/>
    <property type="molecule type" value="Genomic_DNA"/>
</dbReference>
<keyword evidence="2" id="KW-0547">Nucleotide-binding</keyword>
<dbReference type="RefSeq" id="WP_377817576.1">
    <property type="nucleotide sequence ID" value="NZ_JBHSLU010000073.1"/>
</dbReference>